<protein>
    <recommendedName>
        <fullName evidence="5">CENP-V/GFA domain-containing protein</fullName>
    </recommendedName>
</protein>
<gene>
    <name evidence="6" type="ORF">PLEOSDRAFT_160880</name>
</gene>
<dbReference type="VEuPathDB" id="FungiDB:PLEOSDRAFT_160880"/>
<dbReference type="InterPro" id="IPR006913">
    <property type="entry name" value="CENP-V/GFA"/>
</dbReference>
<evidence type="ECO:0000256" key="1">
    <source>
        <dbReference type="ARBA" id="ARBA00005495"/>
    </source>
</evidence>
<organism evidence="6 7">
    <name type="scientific">Pleurotus ostreatus (strain PC15)</name>
    <name type="common">Oyster mushroom</name>
    <dbReference type="NCBI Taxonomy" id="1137138"/>
    <lineage>
        <taxon>Eukaryota</taxon>
        <taxon>Fungi</taxon>
        <taxon>Dikarya</taxon>
        <taxon>Basidiomycota</taxon>
        <taxon>Agaricomycotina</taxon>
        <taxon>Agaricomycetes</taxon>
        <taxon>Agaricomycetidae</taxon>
        <taxon>Agaricales</taxon>
        <taxon>Pleurotineae</taxon>
        <taxon>Pleurotaceae</taxon>
        <taxon>Pleurotus</taxon>
    </lineage>
</organism>
<evidence type="ECO:0000256" key="4">
    <source>
        <dbReference type="ARBA" id="ARBA00023239"/>
    </source>
</evidence>
<sequence length="146" mass="16126">MSPTSSAVRRGSCLCKKVRFEMRGQPKTYLVCHCLNCQKSSGSAFMANAFFLPKDVVITQGKDHIKTYADSNTKSGQPLIRSFCGECGSSLFLRNVTIDLTIVNTGSIDDKLETDASIKVPKRELFVEDKRPWLSVETNGGTKARL</sequence>
<dbReference type="GO" id="GO:0046872">
    <property type="term" value="F:metal ion binding"/>
    <property type="evidence" value="ECO:0007669"/>
    <property type="project" value="UniProtKB-KW"/>
</dbReference>
<dbReference type="AlphaFoldDB" id="A0A067NDP9"/>
<proteinExistence type="inferred from homology"/>
<keyword evidence="3" id="KW-0862">Zinc</keyword>
<dbReference type="PANTHER" id="PTHR33337">
    <property type="entry name" value="GFA DOMAIN-CONTAINING PROTEIN"/>
    <property type="match status" value="1"/>
</dbReference>
<evidence type="ECO:0000256" key="3">
    <source>
        <dbReference type="ARBA" id="ARBA00022833"/>
    </source>
</evidence>
<dbReference type="GO" id="GO:0016846">
    <property type="term" value="F:carbon-sulfur lyase activity"/>
    <property type="evidence" value="ECO:0007669"/>
    <property type="project" value="InterPro"/>
</dbReference>
<dbReference type="InParanoid" id="A0A067NDP9"/>
<dbReference type="SUPFAM" id="SSF51316">
    <property type="entry name" value="Mss4-like"/>
    <property type="match status" value="1"/>
</dbReference>
<evidence type="ECO:0000256" key="2">
    <source>
        <dbReference type="ARBA" id="ARBA00022723"/>
    </source>
</evidence>
<keyword evidence="4" id="KW-0456">Lyase</keyword>
<dbReference type="Pfam" id="PF04828">
    <property type="entry name" value="GFA"/>
    <property type="match status" value="1"/>
</dbReference>
<reference evidence="7" key="1">
    <citation type="journal article" date="2014" name="Proc. Natl. Acad. Sci. U.S.A.">
        <title>Extensive sampling of basidiomycete genomes demonstrates inadequacy of the white-rot/brown-rot paradigm for wood decay fungi.</title>
        <authorList>
            <person name="Riley R."/>
            <person name="Salamov A.A."/>
            <person name="Brown D.W."/>
            <person name="Nagy L.G."/>
            <person name="Floudas D."/>
            <person name="Held B.W."/>
            <person name="Levasseur A."/>
            <person name="Lombard V."/>
            <person name="Morin E."/>
            <person name="Otillar R."/>
            <person name="Lindquist E.A."/>
            <person name="Sun H."/>
            <person name="LaButti K.M."/>
            <person name="Schmutz J."/>
            <person name="Jabbour D."/>
            <person name="Luo H."/>
            <person name="Baker S.E."/>
            <person name="Pisabarro A.G."/>
            <person name="Walton J.D."/>
            <person name="Blanchette R.A."/>
            <person name="Henrissat B."/>
            <person name="Martin F."/>
            <person name="Cullen D."/>
            <person name="Hibbett D.S."/>
            <person name="Grigoriev I.V."/>
        </authorList>
    </citation>
    <scope>NUCLEOTIDE SEQUENCE [LARGE SCALE GENOMIC DNA]</scope>
    <source>
        <strain evidence="7">PC15</strain>
    </source>
</reference>
<dbReference type="OrthoDB" id="9985472at2759"/>
<dbReference type="PANTHER" id="PTHR33337:SF39">
    <property type="entry name" value="DUF636 DOMAIN PROTEIN (AFU_ORTHOLOGUE AFUA_6G11530)"/>
    <property type="match status" value="1"/>
</dbReference>
<dbReference type="Gene3D" id="3.90.1590.10">
    <property type="entry name" value="glutathione-dependent formaldehyde- activating enzyme (gfa)"/>
    <property type="match status" value="1"/>
</dbReference>
<dbReference type="Proteomes" id="UP000027073">
    <property type="component" value="Unassembled WGS sequence"/>
</dbReference>
<evidence type="ECO:0000259" key="5">
    <source>
        <dbReference type="PROSITE" id="PS51891"/>
    </source>
</evidence>
<evidence type="ECO:0000313" key="7">
    <source>
        <dbReference type="Proteomes" id="UP000027073"/>
    </source>
</evidence>
<name>A0A067NDP9_PLEO1</name>
<evidence type="ECO:0000313" key="6">
    <source>
        <dbReference type="EMBL" id="KDQ25100.1"/>
    </source>
</evidence>
<dbReference type="EMBL" id="KL198011">
    <property type="protein sequence ID" value="KDQ25100.1"/>
    <property type="molecule type" value="Genomic_DNA"/>
</dbReference>
<dbReference type="STRING" id="1137138.A0A067NDP9"/>
<dbReference type="PROSITE" id="PS51891">
    <property type="entry name" value="CENP_V_GFA"/>
    <property type="match status" value="1"/>
</dbReference>
<accession>A0A067NDP9</accession>
<dbReference type="InterPro" id="IPR011057">
    <property type="entry name" value="Mss4-like_sf"/>
</dbReference>
<comment type="similarity">
    <text evidence="1">Belongs to the Gfa family.</text>
</comment>
<keyword evidence="2" id="KW-0479">Metal-binding</keyword>
<dbReference type="HOGENOM" id="CLU_055491_3_3_1"/>
<feature type="domain" description="CENP-V/GFA" evidence="5">
    <location>
        <begin position="9"/>
        <end position="134"/>
    </location>
</feature>